<keyword evidence="2 3" id="KW-0040">ANK repeat</keyword>
<dbReference type="InterPro" id="IPR036770">
    <property type="entry name" value="Ankyrin_rpt-contain_sf"/>
</dbReference>
<evidence type="ECO:0000256" key="1">
    <source>
        <dbReference type="ARBA" id="ARBA00022737"/>
    </source>
</evidence>
<dbReference type="Proteomes" id="UP001347796">
    <property type="component" value="Unassembled WGS sequence"/>
</dbReference>
<dbReference type="PANTHER" id="PTHR24126">
    <property type="entry name" value="ANKYRIN REPEAT, PH AND SEC7 DOMAIN CONTAINING PROTEIN SECG-RELATED"/>
    <property type="match status" value="1"/>
</dbReference>
<accession>A0AAN8G447</accession>
<dbReference type="InterPro" id="IPR036036">
    <property type="entry name" value="SOCS_box-like_dom_sf"/>
</dbReference>
<dbReference type="InterPro" id="IPR002110">
    <property type="entry name" value="Ankyrin_rpt"/>
</dbReference>
<dbReference type="EMBL" id="JAZGQO010000018">
    <property type="protein sequence ID" value="KAK6167251.1"/>
    <property type="molecule type" value="Genomic_DNA"/>
</dbReference>
<dbReference type="Gene3D" id="1.10.750.20">
    <property type="entry name" value="SOCS box"/>
    <property type="match status" value="1"/>
</dbReference>
<dbReference type="GO" id="GO:0035556">
    <property type="term" value="P:intracellular signal transduction"/>
    <property type="evidence" value="ECO:0007669"/>
    <property type="project" value="InterPro"/>
</dbReference>
<dbReference type="SMART" id="SM00248">
    <property type="entry name" value="ANK"/>
    <property type="match status" value="4"/>
</dbReference>
<name>A0AAN8G447_PATCE</name>
<evidence type="ECO:0000313" key="6">
    <source>
        <dbReference type="Proteomes" id="UP001347796"/>
    </source>
</evidence>
<sequence>MADYRDIRDEIEEYDKGKDLINQYKRKLVESIKKKHVNAFKSVLASGLDINFSDYTSNYPIHHAAALVPDKDSREIITTLIYSDADLDVADRFGCTPLHTAVGVSLETTVTLLDNGCFIDAQDHAGCTPLMRACSNRSSESLAIIQLLIDKQCNIHLRDDEGFTALHYICKNRQQDVNIRNEIVYKLLYSGLSPILQDNSGKMGLCHELDKFINNGNSVINKEELIVLKTLICAGRNINFTNKVFTVWLTYTLPLYSNIFLLKLFQVIRPILGQKFIRQLHKLYTSLPSCDNHIADIVARYRDMPRSLKSSCRYTIRSNLKERVLFATEDLPLPTSLKKYLLLSDN</sequence>
<dbReference type="InterPro" id="IPR001496">
    <property type="entry name" value="SOCS_box"/>
</dbReference>
<dbReference type="PROSITE" id="PS50088">
    <property type="entry name" value="ANK_REPEAT"/>
    <property type="match status" value="1"/>
</dbReference>
<proteinExistence type="predicted"/>
<protein>
    <recommendedName>
        <fullName evidence="4">SOCS box domain-containing protein</fullName>
    </recommendedName>
</protein>
<dbReference type="SMART" id="SM00969">
    <property type="entry name" value="SOCS_box"/>
    <property type="match status" value="1"/>
</dbReference>
<evidence type="ECO:0000259" key="4">
    <source>
        <dbReference type="PROSITE" id="PS50225"/>
    </source>
</evidence>
<evidence type="ECO:0000256" key="3">
    <source>
        <dbReference type="PROSITE-ProRule" id="PRU00023"/>
    </source>
</evidence>
<keyword evidence="1" id="KW-0677">Repeat</keyword>
<dbReference type="Pfam" id="PF12796">
    <property type="entry name" value="Ank_2"/>
    <property type="match status" value="1"/>
</dbReference>
<dbReference type="Gene3D" id="1.25.40.20">
    <property type="entry name" value="Ankyrin repeat-containing domain"/>
    <property type="match status" value="2"/>
</dbReference>
<dbReference type="SUPFAM" id="SSF48403">
    <property type="entry name" value="Ankyrin repeat"/>
    <property type="match status" value="1"/>
</dbReference>
<feature type="repeat" description="ANK" evidence="3">
    <location>
        <begin position="125"/>
        <end position="160"/>
    </location>
</feature>
<dbReference type="Pfam" id="PF07525">
    <property type="entry name" value="SOCS_box"/>
    <property type="match status" value="1"/>
</dbReference>
<keyword evidence="6" id="KW-1185">Reference proteome</keyword>
<gene>
    <name evidence="5" type="ORF">SNE40_021327</name>
</gene>
<reference evidence="5 6" key="1">
    <citation type="submission" date="2024-01" db="EMBL/GenBank/DDBJ databases">
        <title>The genome of the rayed Mediterranean limpet Patella caerulea (Linnaeus, 1758).</title>
        <authorList>
            <person name="Anh-Thu Weber A."/>
            <person name="Halstead-Nussloch G."/>
        </authorList>
    </citation>
    <scope>NUCLEOTIDE SEQUENCE [LARGE SCALE GENOMIC DNA]</scope>
    <source>
        <strain evidence="5">AATW-2023a</strain>
        <tissue evidence="5">Whole specimen</tissue>
    </source>
</reference>
<evidence type="ECO:0000256" key="2">
    <source>
        <dbReference type="ARBA" id="ARBA00023043"/>
    </source>
</evidence>
<dbReference type="SUPFAM" id="SSF158235">
    <property type="entry name" value="SOCS box-like"/>
    <property type="match status" value="1"/>
</dbReference>
<comment type="caution">
    <text evidence="5">The sequence shown here is derived from an EMBL/GenBank/DDBJ whole genome shotgun (WGS) entry which is preliminary data.</text>
</comment>
<dbReference type="AlphaFoldDB" id="A0AAN8G447"/>
<dbReference type="CDD" id="cd03716">
    <property type="entry name" value="SOCS_ASB_like"/>
    <property type="match status" value="1"/>
</dbReference>
<feature type="domain" description="SOCS box" evidence="4">
    <location>
        <begin position="305"/>
        <end position="341"/>
    </location>
</feature>
<dbReference type="PROSITE" id="PS50225">
    <property type="entry name" value="SOCS"/>
    <property type="match status" value="1"/>
</dbReference>
<organism evidence="5 6">
    <name type="scientific">Patella caerulea</name>
    <name type="common">Rayed Mediterranean limpet</name>
    <dbReference type="NCBI Taxonomy" id="87958"/>
    <lineage>
        <taxon>Eukaryota</taxon>
        <taxon>Metazoa</taxon>
        <taxon>Spiralia</taxon>
        <taxon>Lophotrochozoa</taxon>
        <taxon>Mollusca</taxon>
        <taxon>Gastropoda</taxon>
        <taxon>Patellogastropoda</taxon>
        <taxon>Patelloidea</taxon>
        <taxon>Patellidae</taxon>
        <taxon>Patella</taxon>
    </lineage>
</organism>
<evidence type="ECO:0000313" key="5">
    <source>
        <dbReference type="EMBL" id="KAK6167251.1"/>
    </source>
</evidence>